<name>A0A9P6D940_PLEER</name>
<evidence type="ECO:0000256" key="1">
    <source>
        <dbReference type="SAM" id="MobiDB-lite"/>
    </source>
</evidence>
<accession>A0A9P6D940</accession>
<dbReference type="AlphaFoldDB" id="A0A9P6D940"/>
<evidence type="ECO:0000313" key="3">
    <source>
        <dbReference type="Proteomes" id="UP000807025"/>
    </source>
</evidence>
<reference evidence="2" key="1">
    <citation type="submission" date="2020-11" db="EMBL/GenBank/DDBJ databases">
        <authorList>
            <consortium name="DOE Joint Genome Institute"/>
            <person name="Ahrendt S."/>
            <person name="Riley R."/>
            <person name="Andreopoulos W."/>
            <person name="Labutti K."/>
            <person name="Pangilinan J."/>
            <person name="Ruiz-Duenas F.J."/>
            <person name="Barrasa J.M."/>
            <person name="Sanchez-Garcia M."/>
            <person name="Camarero S."/>
            <person name="Miyauchi S."/>
            <person name="Serrano A."/>
            <person name="Linde D."/>
            <person name="Babiker R."/>
            <person name="Drula E."/>
            <person name="Ayuso-Fernandez I."/>
            <person name="Pacheco R."/>
            <person name="Padilla G."/>
            <person name="Ferreira P."/>
            <person name="Barriuso J."/>
            <person name="Kellner H."/>
            <person name="Castanera R."/>
            <person name="Alfaro M."/>
            <person name="Ramirez L."/>
            <person name="Pisabarro A.G."/>
            <person name="Kuo A."/>
            <person name="Tritt A."/>
            <person name="Lipzen A."/>
            <person name="He G."/>
            <person name="Yan M."/>
            <person name="Ng V."/>
            <person name="Cullen D."/>
            <person name="Martin F."/>
            <person name="Rosso M.-N."/>
            <person name="Henrissat B."/>
            <person name="Hibbett D."/>
            <person name="Martinez A.T."/>
            <person name="Grigoriev I.V."/>
        </authorList>
    </citation>
    <scope>NUCLEOTIDE SEQUENCE</scope>
    <source>
        <strain evidence="2">ATCC 90797</strain>
    </source>
</reference>
<organism evidence="2 3">
    <name type="scientific">Pleurotus eryngii</name>
    <name type="common">Boletus of the steppes</name>
    <dbReference type="NCBI Taxonomy" id="5323"/>
    <lineage>
        <taxon>Eukaryota</taxon>
        <taxon>Fungi</taxon>
        <taxon>Dikarya</taxon>
        <taxon>Basidiomycota</taxon>
        <taxon>Agaricomycotina</taxon>
        <taxon>Agaricomycetes</taxon>
        <taxon>Agaricomycetidae</taxon>
        <taxon>Agaricales</taxon>
        <taxon>Pleurotineae</taxon>
        <taxon>Pleurotaceae</taxon>
        <taxon>Pleurotus</taxon>
    </lineage>
</organism>
<sequence>MEEEEAEDADRRQRQEELGRPRTPRLPSLGVGVDLFTDAKHPPQYAQSAELLDALNSRLLLLSNQFESFITLTTSLQAQHDAAQSTILNLQAKVVELEDRVKTVGSGVACARSDLWSGPGWPRRARNGRGKQNRST</sequence>
<evidence type="ECO:0000313" key="2">
    <source>
        <dbReference type="EMBL" id="KAF9487283.1"/>
    </source>
</evidence>
<protein>
    <submittedName>
        <fullName evidence="2">Uncharacterized protein</fullName>
    </submittedName>
</protein>
<dbReference type="OrthoDB" id="687730at2759"/>
<comment type="caution">
    <text evidence="2">The sequence shown here is derived from an EMBL/GenBank/DDBJ whole genome shotgun (WGS) entry which is preliminary data.</text>
</comment>
<feature type="compositionally biased region" description="Basic and acidic residues" evidence="1">
    <location>
        <begin position="9"/>
        <end position="20"/>
    </location>
</feature>
<keyword evidence="3" id="KW-1185">Reference proteome</keyword>
<dbReference type="Proteomes" id="UP000807025">
    <property type="component" value="Unassembled WGS sequence"/>
</dbReference>
<proteinExistence type="predicted"/>
<gene>
    <name evidence="2" type="ORF">BDN71DRAFT_663843</name>
</gene>
<feature type="region of interest" description="Disordered" evidence="1">
    <location>
        <begin position="1"/>
        <end position="29"/>
    </location>
</feature>
<dbReference type="EMBL" id="MU154794">
    <property type="protein sequence ID" value="KAF9487283.1"/>
    <property type="molecule type" value="Genomic_DNA"/>
</dbReference>